<evidence type="ECO:0000313" key="10">
    <source>
        <dbReference type="EMBL" id="EFC05469.1"/>
    </source>
</evidence>
<dbReference type="InterPro" id="IPR036735">
    <property type="entry name" value="NGN_dom_sf"/>
</dbReference>
<evidence type="ECO:0000256" key="3">
    <source>
        <dbReference type="ARBA" id="ARBA00023015"/>
    </source>
</evidence>
<dbReference type="RefSeq" id="WP_006627362.1">
    <property type="nucleotide sequence ID" value="NZ_ADFR01000013.1"/>
</dbReference>
<comment type="caution">
    <text evidence="10">The sequence shown here is derived from an EMBL/GenBank/DDBJ whole genome shotgun (WGS) entry which is preliminary data.</text>
</comment>
<comment type="similarity">
    <text evidence="5 7">Belongs to the NusG family.</text>
</comment>
<dbReference type="SUPFAM" id="SSF50104">
    <property type="entry name" value="Translation proteins SH3-like domain"/>
    <property type="match status" value="1"/>
</dbReference>
<dbReference type="Gene3D" id="2.30.30.30">
    <property type="match status" value="1"/>
</dbReference>
<sequence length="196" mass="22252">MSEMDEKIVKATDDENEVRWYVVNTYAGHENRVKDNLEKRLETMGIQESLFRIFVAEEEEIVIKKNNKSEVKKVNMFPGYIFVQMKMTDQAWYVVRNTPGVTGFIGSSGGGAKPFPVSEDEMESILRRMGHGDQKVVVDFQVGDNVKILTGPFANMIGRISAMNDQTQIATVMTLLFGRETPNEISYGDLQKLEEE</sequence>
<dbReference type="GO" id="GO:0032784">
    <property type="term" value="P:regulation of DNA-templated transcription elongation"/>
    <property type="evidence" value="ECO:0007669"/>
    <property type="project" value="InterPro"/>
</dbReference>
<dbReference type="Gene3D" id="3.30.70.940">
    <property type="entry name" value="NusG, N-terminal domain"/>
    <property type="match status" value="1"/>
</dbReference>
<evidence type="ECO:0000313" key="11">
    <source>
        <dbReference type="Proteomes" id="UP000005017"/>
    </source>
</evidence>
<dbReference type="SMART" id="SM00739">
    <property type="entry name" value="KOW"/>
    <property type="match status" value="1"/>
</dbReference>
<feature type="domain" description="KOW" evidence="9">
    <location>
        <begin position="139"/>
        <end position="166"/>
    </location>
</feature>
<dbReference type="Pfam" id="PF02357">
    <property type="entry name" value="NusG"/>
    <property type="match status" value="1"/>
</dbReference>
<dbReference type="GO" id="GO:0006353">
    <property type="term" value="P:DNA-templated transcription termination"/>
    <property type="evidence" value="ECO:0007669"/>
    <property type="project" value="UniProtKB-UniRule"/>
</dbReference>
<dbReference type="InterPro" id="IPR001062">
    <property type="entry name" value="Transcrpt_antiterm_NusG"/>
</dbReference>
<keyword evidence="2 5" id="KW-0889">Transcription antitermination</keyword>
<dbReference type="HAMAP" id="MF_00948">
    <property type="entry name" value="NusG"/>
    <property type="match status" value="1"/>
</dbReference>
<keyword evidence="3 5" id="KW-0805">Transcription regulation</keyword>
<dbReference type="GO" id="GO:0031564">
    <property type="term" value="P:transcription antitermination"/>
    <property type="evidence" value="ECO:0007669"/>
    <property type="project" value="UniProtKB-UniRule"/>
</dbReference>
<reference evidence="11" key="1">
    <citation type="submission" date="2009-12" db="EMBL/GenBank/DDBJ databases">
        <title>Sequence of Clostridiales genomosp. BVAB3 str. UPII9-5.</title>
        <authorList>
            <person name="Madupu R."/>
            <person name="Durkin A.S."/>
            <person name="Torralba M."/>
            <person name="Methe B."/>
            <person name="Sutton G.G."/>
            <person name="Strausberg R.L."/>
            <person name="Nelson K.E."/>
        </authorList>
    </citation>
    <scope>NUCLEOTIDE SEQUENCE [LARGE SCALE GENOMIC DNA]</scope>
    <source>
        <strain evidence="11">W1219</strain>
    </source>
</reference>
<organism evidence="10 11">
    <name type="scientific">Bulleidia extructa W1219</name>
    <dbReference type="NCBI Taxonomy" id="679192"/>
    <lineage>
        <taxon>Bacteria</taxon>
        <taxon>Bacillati</taxon>
        <taxon>Bacillota</taxon>
        <taxon>Erysipelotrichia</taxon>
        <taxon>Erysipelotrichales</taxon>
        <taxon>Erysipelotrichaceae</taxon>
        <taxon>Bulleidia</taxon>
    </lineage>
</organism>
<dbReference type="NCBIfam" id="TIGR00922">
    <property type="entry name" value="nusG"/>
    <property type="match status" value="1"/>
</dbReference>
<dbReference type="InterPro" id="IPR010216">
    <property type="entry name" value="Transcrpt_antiterm_NusG_myco"/>
</dbReference>
<proteinExistence type="inferred from homology"/>
<keyword evidence="4 5" id="KW-0804">Transcription</keyword>
<dbReference type="GO" id="GO:0006354">
    <property type="term" value="P:DNA-templated transcription elongation"/>
    <property type="evidence" value="ECO:0007669"/>
    <property type="project" value="UniProtKB-UniRule"/>
</dbReference>
<dbReference type="GO" id="GO:0005829">
    <property type="term" value="C:cytosol"/>
    <property type="evidence" value="ECO:0007669"/>
    <property type="project" value="TreeGrafter"/>
</dbReference>
<dbReference type="EMBL" id="ADFR01000013">
    <property type="protein sequence ID" value="EFC05469.1"/>
    <property type="molecule type" value="Genomic_DNA"/>
</dbReference>
<evidence type="ECO:0000256" key="1">
    <source>
        <dbReference type="ARBA" id="ARBA00022472"/>
    </source>
</evidence>
<dbReference type="AlphaFoldDB" id="D2MPP9"/>
<evidence type="ECO:0000256" key="2">
    <source>
        <dbReference type="ARBA" id="ARBA00022814"/>
    </source>
</evidence>
<dbReference type="InterPro" id="IPR014722">
    <property type="entry name" value="Rib_uL2_dom2"/>
</dbReference>
<keyword evidence="11" id="KW-1185">Reference proteome</keyword>
<dbReference type="eggNOG" id="COG0250">
    <property type="taxonomic scope" value="Bacteria"/>
</dbReference>
<dbReference type="SMART" id="SM00738">
    <property type="entry name" value="NGN"/>
    <property type="match status" value="1"/>
</dbReference>
<dbReference type="OrthoDB" id="9809075at2"/>
<keyword evidence="1 5" id="KW-0806">Transcription termination</keyword>
<dbReference type="Proteomes" id="UP000005017">
    <property type="component" value="Unassembled WGS sequence"/>
</dbReference>
<dbReference type="PANTHER" id="PTHR30265">
    <property type="entry name" value="RHO-INTERACTING TRANSCRIPTION TERMINATION FACTOR NUSG"/>
    <property type="match status" value="1"/>
</dbReference>
<feature type="domain" description="NusG-like N-terminal" evidence="8">
    <location>
        <begin position="17"/>
        <end position="129"/>
    </location>
</feature>
<evidence type="ECO:0000256" key="5">
    <source>
        <dbReference type="HAMAP-Rule" id="MF_00948"/>
    </source>
</evidence>
<dbReference type="InterPro" id="IPR005824">
    <property type="entry name" value="KOW"/>
</dbReference>
<dbReference type="CDD" id="cd09891">
    <property type="entry name" value="NGN_Bact_1"/>
    <property type="match status" value="1"/>
</dbReference>
<dbReference type="NCBIfam" id="TIGR01956">
    <property type="entry name" value="NusG_myco"/>
    <property type="match status" value="1"/>
</dbReference>
<dbReference type="InterPro" id="IPR047050">
    <property type="entry name" value="NGN"/>
</dbReference>
<evidence type="ECO:0000256" key="4">
    <source>
        <dbReference type="ARBA" id="ARBA00023163"/>
    </source>
</evidence>
<accession>D2MPP9</accession>
<dbReference type="SUPFAM" id="SSF82679">
    <property type="entry name" value="N-utilization substance G protein NusG, N-terminal domain"/>
    <property type="match status" value="1"/>
</dbReference>
<evidence type="ECO:0000256" key="7">
    <source>
        <dbReference type="RuleBase" id="RU000538"/>
    </source>
</evidence>
<name>D2MPP9_9FIRM</name>
<protein>
    <recommendedName>
        <fullName evidence="5 6">Transcription termination/antitermination protein NusG</fullName>
    </recommendedName>
</protein>
<dbReference type="InterPro" id="IPR043425">
    <property type="entry name" value="NusG-like"/>
</dbReference>
<dbReference type="InterPro" id="IPR008991">
    <property type="entry name" value="Translation_prot_SH3-like_sf"/>
</dbReference>
<evidence type="ECO:0000256" key="6">
    <source>
        <dbReference type="NCBIfam" id="TIGR01956"/>
    </source>
</evidence>
<comment type="function">
    <text evidence="5 7">Participates in transcription elongation, termination and antitermination.</text>
</comment>
<dbReference type="STRING" id="679192.HMPREF9013_1174"/>
<evidence type="ECO:0000259" key="9">
    <source>
        <dbReference type="SMART" id="SM00739"/>
    </source>
</evidence>
<evidence type="ECO:0000259" key="8">
    <source>
        <dbReference type="SMART" id="SM00738"/>
    </source>
</evidence>
<dbReference type="CDD" id="cd06091">
    <property type="entry name" value="KOW_NusG"/>
    <property type="match status" value="1"/>
</dbReference>
<dbReference type="InterPro" id="IPR006645">
    <property type="entry name" value="NGN-like_dom"/>
</dbReference>
<gene>
    <name evidence="5 10" type="primary">nusG</name>
    <name evidence="10" type="ORF">HMPREF9013_1174</name>
</gene>
<dbReference type="PRINTS" id="PR00338">
    <property type="entry name" value="NUSGTNSCPFCT"/>
</dbReference>
<dbReference type="PANTHER" id="PTHR30265:SF2">
    <property type="entry name" value="TRANSCRIPTION TERMINATION_ANTITERMINATION PROTEIN NUSG"/>
    <property type="match status" value="1"/>
</dbReference>